<dbReference type="Proteomes" id="UP000076925">
    <property type="component" value="Unassembled WGS sequence"/>
</dbReference>
<keyword evidence="5" id="KW-0378">Hydrolase</keyword>
<evidence type="ECO:0008006" key="10">
    <source>
        <dbReference type="Google" id="ProtNLM"/>
    </source>
</evidence>
<evidence type="ECO:0000256" key="1">
    <source>
        <dbReference type="ARBA" id="ARBA00006620"/>
    </source>
</evidence>
<keyword evidence="6" id="KW-0694">RNA-binding</keyword>
<keyword evidence="4" id="KW-0255">Endonuclease</keyword>
<name>A0A139WY84_9CYAN</name>
<dbReference type="Pfam" id="PF07927">
    <property type="entry name" value="HicA_toxin"/>
    <property type="match status" value="1"/>
</dbReference>
<keyword evidence="9" id="KW-1185">Reference proteome</keyword>
<dbReference type="InterPro" id="IPR038570">
    <property type="entry name" value="HicA_sf"/>
</dbReference>
<dbReference type="STRING" id="128403.WA1_47915"/>
<keyword evidence="7" id="KW-0346">Stress response</keyword>
<dbReference type="GO" id="GO:0016787">
    <property type="term" value="F:hydrolase activity"/>
    <property type="evidence" value="ECO:0007669"/>
    <property type="project" value="UniProtKB-KW"/>
</dbReference>
<gene>
    <name evidence="8" type="ORF">WA1_47915</name>
</gene>
<evidence type="ECO:0000256" key="4">
    <source>
        <dbReference type="ARBA" id="ARBA00022759"/>
    </source>
</evidence>
<organism evidence="8 9">
    <name type="scientific">Scytonema hofmannii PCC 7110</name>
    <dbReference type="NCBI Taxonomy" id="128403"/>
    <lineage>
        <taxon>Bacteria</taxon>
        <taxon>Bacillati</taxon>
        <taxon>Cyanobacteriota</taxon>
        <taxon>Cyanophyceae</taxon>
        <taxon>Nostocales</taxon>
        <taxon>Scytonemataceae</taxon>
        <taxon>Scytonema</taxon>
    </lineage>
</organism>
<dbReference type="Gene3D" id="3.30.920.30">
    <property type="entry name" value="Hypothetical protein"/>
    <property type="match status" value="1"/>
</dbReference>
<evidence type="ECO:0000256" key="3">
    <source>
        <dbReference type="ARBA" id="ARBA00022722"/>
    </source>
</evidence>
<dbReference type="EMBL" id="ANNX02000047">
    <property type="protein sequence ID" value="KYC37342.1"/>
    <property type="molecule type" value="Genomic_DNA"/>
</dbReference>
<sequence>MSRLTLTSWHNLVKRLHELGFEGPYSGGKHPQMRRGDVTVIIPNRHEGDIGVGLLSRLLRQAGVSREEWLED</sequence>
<dbReference type="RefSeq" id="WP_017747453.1">
    <property type="nucleotide sequence ID" value="NZ_KQ976354.1"/>
</dbReference>
<evidence type="ECO:0000313" key="8">
    <source>
        <dbReference type="EMBL" id="KYC37342.1"/>
    </source>
</evidence>
<evidence type="ECO:0000256" key="7">
    <source>
        <dbReference type="ARBA" id="ARBA00023016"/>
    </source>
</evidence>
<dbReference type="SUPFAM" id="SSF54786">
    <property type="entry name" value="YcfA/nrd intein domain"/>
    <property type="match status" value="1"/>
</dbReference>
<dbReference type="GO" id="GO:0004519">
    <property type="term" value="F:endonuclease activity"/>
    <property type="evidence" value="ECO:0007669"/>
    <property type="project" value="UniProtKB-KW"/>
</dbReference>
<reference evidence="8 9" key="1">
    <citation type="journal article" date="2013" name="Genome Biol. Evol.">
        <title>Genomes of Stigonematalean cyanobacteria (subsection V) and the evolution of oxygenic photosynthesis from prokaryotes to plastids.</title>
        <authorList>
            <person name="Dagan T."/>
            <person name="Roettger M."/>
            <person name="Stucken K."/>
            <person name="Landan G."/>
            <person name="Koch R."/>
            <person name="Major P."/>
            <person name="Gould S.B."/>
            <person name="Goremykin V.V."/>
            <person name="Rippka R."/>
            <person name="Tandeau de Marsac N."/>
            <person name="Gugger M."/>
            <person name="Lockhart P.J."/>
            <person name="Allen J.F."/>
            <person name="Brune I."/>
            <person name="Maus I."/>
            <person name="Puhler A."/>
            <person name="Martin W.F."/>
        </authorList>
    </citation>
    <scope>NUCLEOTIDE SEQUENCE [LARGE SCALE GENOMIC DNA]</scope>
    <source>
        <strain evidence="8 9">PCC 7110</strain>
    </source>
</reference>
<evidence type="ECO:0000256" key="5">
    <source>
        <dbReference type="ARBA" id="ARBA00022801"/>
    </source>
</evidence>
<dbReference type="AlphaFoldDB" id="A0A139WY84"/>
<comment type="caution">
    <text evidence="8">The sequence shown here is derived from an EMBL/GenBank/DDBJ whole genome shotgun (WGS) entry which is preliminary data.</text>
</comment>
<accession>A0A139WY84</accession>
<evidence type="ECO:0000256" key="6">
    <source>
        <dbReference type="ARBA" id="ARBA00022884"/>
    </source>
</evidence>
<proteinExistence type="inferred from homology"/>
<evidence type="ECO:0000313" key="9">
    <source>
        <dbReference type="Proteomes" id="UP000076925"/>
    </source>
</evidence>
<evidence type="ECO:0000256" key="2">
    <source>
        <dbReference type="ARBA" id="ARBA00022649"/>
    </source>
</evidence>
<dbReference type="OrthoDB" id="7065165at2"/>
<dbReference type="GO" id="GO:0003729">
    <property type="term" value="F:mRNA binding"/>
    <property type="evidence" value="ECO:0007669"/>
    <property type="project" value="InterPro"/>
</dbReference>
<keyword evidence="3" id="KW-0540">Nuclease</keyword>
<dbReference type="InterPro" id="IPR012933">
    <property type="entry name" value="HicA_mRNA_interferase"/>
</dbReference>
<protein>
    <recommendedName>
        <fullName evidence="10">Type II toxin-antitoxin system HicA family toxin</fullName>
    </recommendedName>
</protein>
<keyword evidence="2" id="KW-1277">Toxin-antitoxin system</keyword>
<comment type="similarity">
    <text evidence="1">Belongs to the HicA mRNA interferase family.</text>
</comment>